<dbReference type="GO" id="GO:0016620">
    <property type="term" value="F:oxidoreductase activity, acting on the aldehyde or oxo group of donors, NAD or NADP as acceptor"/>
    <property type="evidence" value="ECO:0007669"/>
    <property type="project" value="InterPro"/>
</dbReference>
<dbReference type="InterPro" id="IPR016161">
    <property type="entry name" value="Ald_DH/histidinol_DH"/>
</dbReference>
<dbReference type="Gene3D" id="3.40.605.10">
    <property type="entry name" value="Aldehyde Dehydrogenase, Chain A, domain 1"/>
    <property type="match status" value="1"/>
</dbReference>
<dbReference type="InterPro" id="IPR016163">
    <property type="entry name" value="Ald_DH_C"/>
</dbReference>
<dbReference type="HOGENOM" id="CLU_028794_3_0_9"/>
<dbReference type="Pfam" id="PF00171">
    <property type="entry name" value="Aldedh"/>
    <property type="match status" value="1"/>
</dbReference>
<evidence type="ECO:0000313" key="3">
    <source>
        <dbReference type="EMBL" id="ACL18258.1"/>
    </source>
</evidence>
<gene>
    <name evidence="3" type="ordered locus">Dhaf_0190</name>
</gene>
<evidence type="ECO:0000313" key="4">
    <source>
        <dbReference type="Proteomes" id="UP000007726"/>
    </source>
</evidence>
<reference evidence="3 4" key="1">
    <citation type="journal article" date="2012" name="BMC Microbiol.">
        <title>Genome sequence of Desulfitobacterium hafniense DCB-2, a Gram-positive anaerobe capable of dehalogenation and metal reduction.</title>
        <authorList>
            <person name="Kim S.H."/>
            <person name="Harzman C."/>
            <person name="Davis J.K."/>
            <person name="Hutcheson R."/>
            <person name="Broderick J.B."/>
            <person name="Marsh T.L."/>
            <person name="Tiedje J.M."/>
        </authorList>
    </citation>
    <scope>NUCLEOTIDE SEQUENCE [LARGE SCALE GENOMIC DNA]</scope>
    <source>
        <strain evidence="4">DSM 10664 / DCB-2</strain>
    </source>
</reference>
<dbReference type="NCBIfam" id="NF047625">
    <property type="entry name" value="AcylSulfactDhSauS"/>
    <property type="match status" value="1"/>
</dbReference>
<dbReference type="AlphaFoldDB" id="B8FZH5"/>
<name>B8FZH5_DESHD</name>
<sequence>MYSPVSMNERILCTQWLRRIQRKGKVNMGASTSANKNTSGETDAKIIVEELILKARKAMAEIQNYSQDQANTLVQAVAWAIYRQDHAEELARISVQDTGLGNVKDKITKNKRKTFGTLRDLLAPEAKSVGIIKVDEAIGITEIAKPVGVIAAAVPSTNPGATPANVTMMGLKGRNAVIIAPSPKGASTTVKLLEYIHAELAKVGAPLDLVQSLPMPVSKELTTELMKQADMVTVTGSANNVRAGQTCGTPNACVSAGNVVTIVDASANLQDAAHKIMLSKTFDNATSCSSDNALVIEAAIYEQMIEALKKEGGYKCTVAEKEQMQKAMWDENGKRRGKTTAKDASVMAQEAGLTNPAAQKASFFMVEETGVGKGYPFSGEKIALVLTLYKAGDFDEALELTKRILNHAGRGHSCGLHTTNEEHIQRIGLEMEVCRLLINQIQCFGNGGSFNNGLNFTLSMGGGTWAGNNIKDNLSYQHFIQTTKVSRLIPEVIPEEEELFGSYWAKYGRS</sequence>
<dbReference type="EMBL" id="CP001336">
    <property type="protein sequence ID" value="ACL18258.1"/>
    <property type="molecule type" value="Genomic_DNA"/>
</dbReference>
<dbReference type="CDD" id="cd07122">
    <property type="entry name" value="ALDH_F20_ACDH"/>
    <property type="match status" value="1"/>
</dbReference>
<organism evidence="3 4">
    <name type="scientific">Desulfitobacterium hafniense (strain DSM 10664 / DCB-2)</name>
    <dbReference type="NCBI Taxonomy" id="272564"/>
    <lineage>
        <taxon>Bacteria</taxon>
        <taxon>Bacillati</taxon>
        <taxon>Bacillota</taxon>
        <taxon>Clostridia</taxon>
        <taxon>Eubacteriales</taxon>
        <taxon>Desulfitobacteriaceae</taxon>
        <taxon>Desulfitobacterium</taxon>
    </lineage>
</organism>
<protein>
    <recommendedName>
        <fullName evidence="2">Aldehyde dehydrogenase domain-containing protein</fullName>
    </recommendedName>
</protein>
<dbReference type="Gene3D" id="3.40.309.10">
    <property type="entry name" value="Aldehyde Dehydrogenase, Chain A, domain 2"/>
    <property type="match status" value="1"/>
</dbReference>
<dbReference type="InterPro" id="IPR015590">
    <property type="entry name" value="Aldehyde_DH_dom"/>
</dbReference>
<proteinExistence type="predicted"/>
<dbReference type="InterPro" id="IPR016162">
    <property type="entry name" value="Ald_DH_N"/>
</dbReference>
<feature type="domain" description="Aldehyde dehydrogenase" evidence="2">
    <location>
        <begin position="48"/>
        <end position="311"/>
    </location>
</feature>
<dbReference type="KEGG" id="dhd:Dhaf_0190"/>
<evidence type="ECO:0000256" key="1">
    <source>
        <dbReference type="ARBA" id="ARBA00023002"/>
    </source>
</evidence>
<dbReference type="SUPFAM" id="SSF53720">
    <property type="entry name" value="ALDH-like"/>
    <property type="match status" value="1"/>
</dbReference>
<dbReference type="Proteomes" id="UP000007726">
    <property type="component" value="Chromosome"/>
</dbReference>
<evidence type="ECO:0000259" key="2">
    <source>
        <dbReference type="Pfam" id="PF00171"/>
    </source>
</evidence>
<accession>B8FZH5</accession>
<dbReference type="PANTHER" id="PTHR11699">
    <property type="entry name" value="ALDEHYDE DEHYDROGENASE-RELATED"/>
    <property type="match status" value="1"/>
</dbReference>
<keyword evidence="1" id="KW-0560">Oxidoreductase</keyword>